<dbReference type="AlphaFoldDB" id="A0A0D8X6U8"/>
<reference evidence="2" key="2">
    <citation type="journal article" date="2016" name="Sci. Rep.">
        <title>Dictyocaulus viviparus genome, variome and transcriptome elucidate lungworm biology and support future intervention.</title>
        <authorList>
            <person name="McNulty S.N."/>
            <person name="Strube C."/>
            <person name="Rosa B.A."/>
            <person name="Martin J.C."/>
            <person name="Tyagi R."/>
            <person name="Choi Y.J."/>
            <person name="Wang Q."/>
            <person name="Hallsworth Pepin K."/>
            <person name="Zhang X."/>
            <person name="Ozersky P."/>
            <person name="Wilson R.K."/>
            <person name="Sternberg P.W."/>
            <person name="Gasser R.B."/>
            <person name="Mitreva M."/>
        </authorList>
    </citation>
    <scope>NUCLEOTIDE SEQUENCE [LARGE SCALE GENOMIC DNA]</scope>
    <source>
        <strain evidence="2">HannoverDv2000</strain>
    </source>
</reference>
<evidence type="ECO:0000313" key="2">
    <source>
        <dbReference type="Proteomes" id="UP000053766"/>
    </source>
</evidence>
<feature type="non-terminal residue" evidence="1">
    <location>
        <position position="63"/>
    </location>
</feature>
<gene>
    <name evidence="1" type="ORF">DICVIV_13800</name>
</gene>
<dbReference type="EMBL" id="KN717448">
    <property type="protein sequence ID" value="KJH40260.1"/>
    <property type="molecule type" value="Genomic_DNA"/>
</dbReference>
<evidence type="ECO:0000313" key="1">
    <source>
        <dbReference type="EMBL" id="KJH40260.1"/>
    </source>
</evidence>
<accession>A0A0D8X6U8</accession>
<organism evidence="1 2">
    <name type="scientific">Dictyocaulus viviparus</name>
    <name type="common">Bovine lungworm</name>
    <dbReference type="NCBI Taxonomy" id="29172"/>
    <lineage>
        <taxon>Eukaryota</taxon>
        <taxon>Metazoa</taxon>
        <taxon>Ecdysozoa</taxon>
        <taxon>Nematoda</taxon>
        <taxon>Chromadorea</taxon>
        <taxon>Rhabditida</taxon>
        <taxon>Rhabditina</taxon>
        <taxon>Rhabditomorpha</taxon>
        <taxon>Strongyloidea</taxon>
        <taxon>Metastrongylidae</taxon>
        <taxon>Dictyocaulus</taxon>
    </lineage>
</organism>
<reference evidence="1 2" key="1">
    <citation type="submission" date="2013-11" db="EMBL/GenBank/DDBJ databases">
        <title>Draft genome of the bovine lungworm Dictyocaulus viviparus.</title>
        <authorList>
            <person name="Mitreva M."/>
        </authorList>
    </citation>
    <scope>NUCLEOTIDE SEQUENCE [LARGE SCALE GENOMIC DNA]</scope>
    <source>
        <strain evidence="1 2">HannoverDv2000</strain>
    </source>
</reference>
<proteinExistence type="predicted"/>
<name>A0A0D8X6U8_DICVI</name>
<dbReference type="OrthoDB" id="8019190at2759"/>
<evidence type="ECO:0008006" key="3">
    <source>
        <dbReference type="Google" id="ProtNLM"/>
    </source>
</evidence>
<dbReference type="Proteomes" id="UP000053766">
    <property type="component" value="Unassembled WGS sequence"/>
</dbReference>
<sequence length="63" mass="7741">MLDRFWCRWMAEYLTTLHEQFRTEHATPRSHEIQNPQHLILNRKLNFAVITNKLKLRIFAYAQ</sequence>
<keyword evidence="2" id="KW-1185">Reference proteome</keyword>
<protein>
    <recommendedName>
        <fullName evidence="3">DUF5641 domain-containing protein</fullName>
    </recommendedName>
</protein>